<keyword evidence="4" id="KW-1185">Reference proteome</keyword>
<dbReference type="Proteomes" id="UP001498476">
    <property type="component" value="Unassembled WGS sequence"/>
</dbReference>
<evidence type="ECO:0000259" key="2">
    <source>
        <dbReference type="Pfam" id="PF08241"/>
    </source>
</evidence>
<proteinExistence type="inferred from homology"/>
<name>A0ABR1HEA5_9HYPO</name>
<evidence type="ECO:0000313" key="3">
    <source>
        <dbReference type="EMBL" id="KAK7418906.1"/>
    </source>
</evidence>
<dbReference type="InterPro" id="IPR029063">
    <property type="entry name" value="SAM-dependent_MTases_sf"/>
</dbReference>
<comment type="caution">
    <text evidence="3">The sequence shown here is derived from an EMBL/GenBank/DDBJ whole genome shotgun (WGS) entry which is preliminary data.</text>
</comment>
<dbReference type="Gene3D" id="3.40.50.150">
    <property type="entry name" value="Vaccinia Virus protein VP39"/>
    <property type="match status" value="1"/>
</dbReference>
<gene>
    <name evidence="3" type="ORF">QQX98_003609</name>
</gene>
<accession>A0ABR1HEA5</accession>
<reference evidence="3 4" key="1">
    <citation type="journal article" date="2025" name="Microbiol. Resour. Announc.">
        <title>Draft genome sequences for Neonectria magnoliae and Neonectria punicea, canker pathogens of Liriodendron tulipifera and Acer saccharum in West Virginia.</title>
        <authorList>
            <person name="Petronek H.M."/>
            <person name="Kasson M.T."/>
            <person name="Metheny A.M."/>
            <person name="Stauder C.M."/>
            <person name="Lovett B."/>
            <person name="Lynch S.C."/>
            <person name="Garnas J.R."/>
            <person name="Kasson L.R."/>
            <person name="Stajich J.E."/>
        </authorList>
    </citation>
    <scope>NUCLEOTIDE SEQUENCE [LARGE SCALE GENOMIC DNA]</scope>
    <source>
        <strain evidence="3 4">NRRL 64653</strain>
    </source>
</reference>
<organism evidence="3 4">
    <name type="scientific">Neonectria punicea</name>
    <dbReference type="NCBI Taxonomy" id="979145"/>
    <lineage>
        <taxon>Eukaryota</taxon>
        <taxon>Fungi</taxon>
        <taxon>Dikarya</taxon>
        <taxon>Ascomycota</taxon>
        <taxon>Pezizomycotina</taxon>
        <taxon>Sordariomycetes</taxon>
        <taxon>Hypocreomycetidae</taxon>
        <taxon>Hypocreales</taxon>
        <taxon>Nectriaceae</taxon>
        <taxon>Neonectria</taxon>
    </lineage>
</organism>
<evidence type="ECO:0000256" key="1">
    <source>
        <dbReference type="ARBA" id="ARBA00038158"/>
    </source>
</evidence>
<feature type="domain" description="Methyltransferase type 11" evidence="2">
    <location>
        <begin position="59"/>
        <end position="159"/>
    </location>
</feature>
<sequence>MTSEQGAAAKNLSKIYSDVDKPGNEYLVASRGVMRGLIAPLLPQMGLTEEMGTPVDLFDGACGTGLFTQEIQDTIPKDVLEKSTILCGDNSEQMVAIVKRRIADEGWVNTTATVLDVRDTGLPDNSFSHVGLGLTLHLIPNPDTVLTDCKRILKPGGIFGATTFHPSSTFWLPDFRSAFASFPFDAPFPATLKMQQHADGDWTDPAWIEQHLRAQGFADVQVTLNPGTYRVKSADEFMRSFGSMLAWVTSTWWSEETIKAHPLAEVKGLMGRYLEEKYGGEGWEIQHAVICMTGRVEK</sequence>
<dbReference type="Pfam" id="PF08241">
    <property type="entry name" value="Methyltransf_11"/>
    <property type="match status" value="1"/>
</dbReference>
<evidence type="ECO:0000313" key="4">
    <source>
        <dbReference type="Proteomes" id="UP001498476"/>
    </source>
</evidence>
<comment type="similarity">
    <text evidence="1">Belongs to the methyltransferase superfamily. LaeA methyltransferase family.</text>
</comment>
<dbReference type="CDD" id="cd02440">
    <property type="entry name" value="AdoMet_MTases"/>
    <property type="match status" value="1"/>
</dbReference>
<dbReference type="SUPFAM" id="SSF53335">
    <property type="entry name" value="S-adenosyl-L-methionine-dependent methyltransferases"/>
    <property type="match status" value="1"/>
</dbReference>
<dbReference type="PANTHER" id="PTHR43591">
    <property type="entry name" value="METHYLTRANSFERASE"/>
    <property type="match status" value="1"/>
</dbReference>
<dbReference type="InterPro" id="IPR013216">
    <property type="entry name" value="Methyltransf_11"/>
</dbReference>
<dbReference type="EMBL" id="JAZAVJ010000042">
    <property type="protein sequence ID" value="KAK7418906.1"/>
    <property type="molecule type" value="Genomic_DNA"/>
</dbReference>
<protein>
    <recommendedName>
        <fullName evidence="2">Methyltransferase type 11 domain-containing protein</fullName>
    </recommendedName>
</protein>